<evidence type="ECO:0000259" key="1">
    <source>
        <dbReference type="Pfam" id="PF00206"/>
    </source>
</evidence>
<dbReference type="InterPro" id="IPR029419">
    <property type="entry name" value="Arg_succ_lyase_C"/>
</dbReference>
<evidence type="ECO:0000313" key="3">
    <source>
        <dbReference type="EMBL" id="VAX15927.1"/>
    </source>
</evidence>
<keyword evidence="3" id="KW-0456">Lyase</keyword>
<dbReference type="PANTHER" id="PTHR43814">
    <property type="entry name" value="ARGININOSUCCINATE LYASE"/>
    <property type="match status" value="1"/>
</dbReference>
<dbReference type="Gene3D" id="1.10.40.30">
    <property type="entry name" value="Fumarase/aspartase (C-terminal domain)"/>
    <property type="match status" value="1"/>
</dbReference>
<dbReference type="FunFam" id="1.20.200.10:FF:000015">
    <property type="entry name" value="argininosuccinate lyase isoform X2"/>
    <property type="match status" value="1"/>
</dbReference>
<dbReference type="Gene3D" id="1.20.200.10">
    <property type="entry name" value="Fumarase/aspartase (Central domain)"/>
    <property type="match status" value="1"/>
</dbReference>
<dbReference type="NCBIfam" id="TIGR00838">
    <property type="entry name" value="argH"/>
    <property type="match status" value="1"/>
</dbReference>
<dbReference type="PRINTS" id="PR00149">
    <property type="entry name" value="FUMRATELYASE"/>
</dbReference>
<dbReference type="Pfam" id="PF00206">
    <property type="entry name" value="Lyase_1"/>
    <property type="match status" value="1"/>
</dbReference>
<dbReference type="PRINTS" id="PR00145">
    <property type="entry name" value="ARGSUCLYASE"/>
</dbReference>
<protein>
    <submittedName>
        <fullName evidence="3">Argininosuccinate lyase</fullName>
        <ecNumber evidence="3">4.3.2.1</ecNumber>
    </submittedName>
</protein>
<accession>A0A3B1CGL6</accession>
<dbReference type="GO" id="GO:0042450">
    <property type="term" value="P:L-arginine biosynthetic process via ornithine"/>
    <property type="evidence" value="ECO:0007669"/>
    <property type="project" value="InterPro"/>
</dbReference>
<dbReference type="GO" id="GO:0005829">
    <property type="term" value="C:cytosol"/>
    <property type="evidence" value="ECO:0007669"/>
    <property type="project" value="TreeGrafter"/>
</dbReference>
<dbReference type="FunFam" id="1.10.275.10:FF:000002">
    <property type="entry name" value="Argininosuccinate lyase"/>
    <property type="match status" value="1"/>
</dbReference>
<feature type="domain" description="Argininosuccinate lyase C-terminal" evidence="2">
    <location>
        <begin position="366"/>
        <end position="419"/>
    </location>
</feature>
<evidence type="ECO:0000259" key="2">
    <source>
        <dbReference type="Pfam" id="PF14698"/>
    </source>
</evidence>
<dbReference type="EMBL" id="UOGA01000050">
    <property type="protein sequence ID" value="VAX15927.1"/>
    <property type="molecule type" value="Genomic_DNA"/>
</dbReference>
<dbReference type="InterPro" id="IPR022761">
    <property type="entry name" value="Fumarate_lyase_N"/>
</dbReference>
<dbReference type="PROSITE" id="PS00163">
    <property type="entry name" value="FUMARATE_LYASES"/>
    <property type="match status" value="1"/>
</dbReference>
<dbReference type="CDD" id="cd01359">
    <property type="entry name" value="Argininosuccinate_lyase"/>
    <property type="match status" value="1"/>
</dbReference>
<dbReference type="InterPro" id="IPR000362">
    <property type="entry name" value="Fumarate_lyase_fam"/>
</dbReference>
<dbReference type="Pfam" id="PF14698">
    <property type="entry name" value="ASL_C2"/>
    <property type="match status" value="1"/>
</dbReference>
<reference evidence="3" key="1">
    <citation type="submission" date="2018-06" db="EMBL/GenBank/DDBJ databases">
        <authorList>
            <person name="Zhirakovskaya E."/>
        </authorList>
    </citation>
    <scope>NUCLEOTIDE SEQUENCE</scope>
</reference>
<dbReference type="InterPro" id="IPR020557">
    <property type="entry name" value="Fumarate_lyase_CS"/>
</dbReference>
<gene>
    <name evidence="3" type="ORF">MNBD_NITROSPINAE04-1200</name>
</gene>
<dbReference type="InterPro" id="IPR008948">
    <property type="entry name" value="L-Aspartase-like"/>
</dbReference>
<feature type="domain" description="Fumarate lyase N-terminal" evidence="1">
    <location>
        <begin position="9"/>
        <end position="303"/>
    </location>
</feature>
<dbReference type="InterPro" id="IPR009049">
    <property type="entry name" value="Argininosuccinate_lyase"/>
</dbReference>
<dbReference type="SUPFAM" id="SSF48557">
    <property type="entry name" value="L-aspartase-like"/>
    <property type="match status" value="1"/>
</dbReference>
<dbReference type="GO" id="GO:0004056">
    <property type="term" value="F:argininosuccinate lyase activity"/>
    <property type="evidence" value="ECO:0007669"/>
    <property type="project" value="UniProtKB-EC"/>
</dbReference>
<dbReference type="Gene3D" id="1.10.275.10">
    <property type="entry name" value="Fumarase/aspartase (N-terminal domain)"/>
    <property type="match status" value="1"/>
</dbReference>
<organism evidence="3">
    <name type="scientific">hydrothermal vent metagenome</name>
    <dbReference type="NCBI Taxonomy" id="652676"/>
    <lineage>
        <taxon>unclassified sequences</taxon>
        <taxon>metagenomes</taxon>
        <taxon>ecological metagenomes</taxon>
    </lineage>
</organism>
<dbReference type="HAMAP" id="MF_00006">
    <property type="entry name" value="Arg_succ_lyase"/>
    <property type="match status" value="1"/>
</dbReference>
<dbReference type="EC" id="4.3.2.1" evidence="3"/>
<name>A0A3B1CGL6_9ZZZZ</name>
<dbReference type="PANTHER" id="PTHR43814:SF1">
    <property type="entry name" value="ARGININOSUCCINATE LYASE"/>
    <property type="match status" value="1"/>
</dbReference>
<proteinExistence type="inferred from homology"/>
<dbReference type="AlphaFoldDB" id="A0A3B1CGL6"/>
<dbReference type="InterPro" id="IPR024083">
    <property type="entry name" value="Fumarase/histidase_N"/>
</dbReference>
<sequence>MKKKKAWSGRFNEPTHPLVEIFNASIWFDWRLYKHDIRGSIAHVSMLAAKKIITKKDAGAIVTGLKRIGKEIDSGKFDFDTADEDIHMAIERRLAKIIGPIAGKLHTARSRNDQVATDLRLFVRDCIDEIAELIRSLQKAFYKQAVKHIDTIAPSYTHLQPAQPIRLAHWFLAYYEMLDRDVARFVDARKRVNVMPLGSAALTGTNFPIDRKMVADELDFDSISENSLDAVSDRDFAAEFLFAVSMTATHLSRLAEELVIFTSAEFSVMELPDAFCTGSSIMPQKKNPDVPELIRGKTGRLNGNLLALLTTLKGLPLAYNKDMQEDKEPVFSSYEQIAIILEITADMVGAIKVDKKLLEKRANENFMASVDIADKLAMAGVPFREAHEIVGQLVRLCLDNGWSFCDIPKKEAGELDRRLVKALDDTRSAAKSADGKDIPGGTARKRVAARLKKIEKGMKKW</sequence>